<comment type="caution">
    <text evidence="2">The sequence shown here is derived from an EMBL/GenBank/DDBJ whole genome shotgun (WGS) entry which is preliminary data.</text>
</comment>
<evidence type="ECO:0000256" key="1">
    <source>
        <dbReference type="SAM" id="Phobius"/>
    </source>
</evidence>
<dbReference type="PANTHER" id="PTHR43849:SF2">
    <property type="entry name" value="BLL3936 PROTEIN"/>
    <property type="match status" value="1"/>
</dbReference>
<protein>
    <submittedName>
        <fullName evidence="2">C4-dicarboxylate ABC transporter permease</fullName>
    </submittedName>
</protein>
<keyword evidence="3" id="KW-1185">Reference proteome</keyword>
<evidence type="ECO:0000313" key="3">
    <source>
        <dbReference type="Proteomes" id="UP000480266"/>
    </source>
</evidence>
<keyword evidence="1" id="KW-0472">Membrane</keyword>
<gene>
    <name evidence="2" type="ORF">G4V63_13365</name>
</gene>
<feature type="transmembrane region" description="Helical" evidence="1">
    <location>
        <begin position="44"/>
        <end position="64"/>
    </location>
</feature>
<organism evidence="2 3">
    <name type="scientific">Candidatus Afipia apatlaquensis</name>
    <dbReference type="NCBI Taxonomy" id="2712852"/>
    <lineage>
        <taxon>Bacteria</taxon>
        <taxon>Pseudomonadati</taxon>
        <taxon>Pseudomonadota</taxon>
        <taxon>Alphaproteobacteria</taxon>
        <taxon>Hyphomicrobiales</taxon>
        <taxon>Nitrobacteraceae</taxon>
        <taxon>Afipia</taxon>
    </lineage>
</organism>
<sequence length="152" mass="16834">MTTVNIPPGNDPTVISDEALRKAEEFIEADEGAANRLGGLAGQVVTTIAIAMSLFHLYAAYAIVPTQELRYTHVAFTLVLSFLLFPLAARFRNRVRWWDVIPGILAVATIVYALWGGDDFTDRATTPDRWDVIVGVIFIVLVLEATRRTTGW</sequence>
<name>A0A7C9RFL1_9BRAD</name>
<feature type="non-terminal residue" evidence="2">
    <location>
        <position position="152"/>
    </location>
</feature>
<feature type="transmembrane region" description="Helical" evidence="1">
    <location>
        <begin position="70"/>
        <end position="88"/>
    </location>
</feature>
<dbReference type="EMBL" id="JAAMRR010000702">
    <property type="protein sequence ID" value="NGX96165.1"/>
    <property type="molecule type" value="Genomic_DNA"/>
</dbReference>
<reference evidence="2" key="1">
    <citation type="submission" date="2020-02" db="EMBL/GenBank/DDBJ databases">
        <title>Draft genome sequence of Candidatus Afipia apatlaquensis IBT-C3, a potential strain for decolorization of textile dyes.</title>
        <authorList>
            <person name="Sanchez-Reyes A."/>
            <person name="Breton-Deval L."/>
            <person name="Mangelson H."/>
            <person name="Sanchez-Flores A."/>
        </authorList>
    </citation>
    <scope>NUCLEOTIDE SEQUENCE [LARGE SCALE GENOMIC DNA]</scope>
    <source>
        <strain evidence="2">IBT-C3</strain>
    </source>
</reference>
<keyword evidence="1" id="KW-1133">Transmembrane helix</keyword>
<dbReference type="AlphaFoldDB" id="A0A7C9RFL1"/>
<dbReference type="PANTHER" id="PTHR43849">
    <property type="entry name" value="BLL3936 PROTEIN"/>
    <property type="match status" value="1"/>
</dbReference>
<feature type="transmembrane region" description="Helical" evidence="1">
    <location>
        <begin position="100"/>
        <end position="117"/>
    </location>
</feature>
<accession>A0A7C9RFL1</accession>
<feature type="transmembrane region" description="Helical" evidence="1">
    <location>
        <begin position="129"/>
        <end position="146"/>
    </location>
</feature>
<keyword evidence="1" id="KW-0812">Transmembrane</keyword>
<dbReference type="Proteomes" id="UP000480266">
    <property type="component" value="Unassembled WGS sequence"/>
</dbReference>
<proteinExistence type="predicted"/>
<evidence type="ECO:0000313" key="2">
    <source>
        <dbReference type="EMBL" id="NGX96165.1"/>
    </source>
</evidence>